<evidence type="ECO:0000259" key="5">
    <source>
        <dbReference type="Pfam" id="PF00296"/>
    </source>
</evidence>
<gene>
    <name evidence="6" type="ORF">GB882_17605</name>
</gene>
<dbReference type="GO" id="GO:0008726">
    <property type="term" value="F:alkanesulfonate monooxygenase activity"/>
    <property type="evidence" value="ECO:0007669"/>
    <property type="project" value="TreeGrafter"/>
</dbReference>
<evidence type="ECO:0000313" key="6">
    <source>
        <dbReference type="EMBL" id="MPV90491.1"/>
    </source>
</evidence>
<dbReference type="Proteomes" id="UP000429644">
    <property type="component" value="Unassembled WGS sequence"/>
</dbReference>
<evidence type="ECO:0000256" key="4">
    <source>
        <dbReference type="ARBA" id="ARBA00023033"/>
    </source>
</evidence>
<keyword evidence="2" id="KW-0288">FMN</keyword>
<evidence type="ECO:0000256" key="2">
    <source>
        <dbReference type="ARBA" id="ARBA00022643"/>
    </source>
</evidence>
<organism evidence="6 7">
    <name type="scientific">Georgenia ruanii</name>
    <dbReference type="NCBI Taxonomy" id="348442"/>
    <lineage>
        <taxon>Bacteria</taxon>
        <taxon>Bacillati</taxon>
        <taxon>Actinomycetota</taxon>
        <taxon>Actinomycetes</taxon>
        <taxon>Micrococcales</taxon>
        <taxon>Bogoriellaceae</taxon>
        <taxon>Georgenia</taxon>
    </lineage>
</organism>
<dbReference type="InterPro" id="IPR011251">
    <property type="entry name" value="Luciferase-like_dom"/>
</dbReference>
<dbReference type="NCBIfam" id="TIGR03619">
    <property type="entry name" value="F420_Rv2161c"/>
    <property type="match status" value="1"/>
</dbReference>
<sequence length="276" mass="30146">VLELAKVADECGFDGLWVGEHILNPVDYGSDHPSEDGGVELARPVIDKSTELIDPLVTFGAVAAATARLRIATGVYLVPLRHPLATARVTSTLQALAGGRFLLGVGAGWLREEFDVLGIPFAERIGRLEEALDILRKAWSAEEFSYDGRYFSFDTVQMNSEPVAVPVVMGGNGPKALARAARMGDGWFASGTPTFDEAVALHSDVSRLRAMHEDLPPLQCFVRTNGSSRRDVERYAEAGFDNVVIWADRLWVGRSLEERTAHLRDSAERLGLARSK</sequence>
<dbReference type="Gene3D" id="3.20.20.30">
    <property type="entry name" value="Luciferase-like domain"/>
    <property type="match status" value="1"/>
</dbReference>
<evidence type="ECO:0000256" key="1">
    <source>
        <dbReference type="ARBA" id="ARBA00022630"/>
    </source>
</evidence>
<feature type="non-terminal residue" evidence="6">
    <location>
        <position position="1"/>
    </location>
</feature>
<proteinExistence type="predicted"/>
<dbReference type="EMBL" id="WHPD01003782">
    <property type="protein sequence ID" value="MPV90491.1"/>
    <property type="molecule type" value="Genomic_DNA"/>
</dbReference>
<keyword evidence="3 6" id="KW-0560">Oxidoreductase</keyword>
<evidence type="ECO:0000256" key="3">
    <source>
        <dbReference type="ARBA" id="ARBA00023002"/>
    </source>
</evidence>
<dbReference type="AlphaFoldDB" id="A0A7J9V0T2"/>
<dbReference type="Pfam" id="PF00296">
    <property type="entry name" value="Bac_luciferase"/>
    <property type="match status" value="1"/>
</dbReference>
<keyword evidence="7" id="KW-1185">Reference proteome</keyword>
<dbReference type="InterPro" id="IPR050172">
    <property type="entry name" value="SsuD_RutA_monooxygenase"/>
</dbReference>
<comment type="caution">
    <text evidence="6">The sequence shown here is derived from an EMBL/GenBank/DDBJ whole genome shotgun (WGS) entry which is preliminary data.</text>
</comment>
<keyword evidence="4" id="KW-0503">Monooxygenase</keyword>
<feature type="domain" description="Luciferase-like" evidence="5">
    <location>
        <begin position="2"/>
        <end position="212"/>
    </location>
</feature>
<protein>
    <submittedName>
        <fullName evidence="6">TIGR03619 family F420-dependent LLM class oxidoreductase</fullName>
        <ecNumber evidence="6">1.-.-.-</ecNumber>
    </submittedName>
</protein>
<accession>A0A7J9V0T2</accession>
<dbReference type="GO" id="GO:0046306">
    <property type="term" value="P:alkanesulfonate catabolic process"/>
    <property type="evidence" value="ECO:0007669"/>
    <property type="project" value="TreeGrafter"/>
</dbReference>
<evidence type="ECO:0000313" key="7">
    <source>
        <dbReference type="Proteomes" id="UP000429644"/>
    </source>
</evidence>
<reference evidence="6 7" key="1">
    <citation type="submission" date="2019-10" db="EMBL/GenBank/DDBJ databases">
        <title>Georgenia wutianyii sp. nov. and Georgenia yuyongxinii sp. nov. isolated from plateau pika (Ochotona curzoniae) in the Qinghai-Tibet plateau of China.</title>
        <authorList>
            <person name="Tian Z."/>
        </authorList>
    </citation>
    <scope>NUCLEOTIDE SEQUENCE [LARGE SCALE GENOMIC DNA]</scope>
    <source>
        <strain evidence="6 7">JCM 15130</strain>
    </source>
</reference>
<dbReference type="InterPro" id="IPR019921">
    <property type="entry name" value="Lucif-like_OxRdtase_Rv2161c"/>
</dbReference>
<dbReference type="EC" id="1.-.-.-" evidence="6"/>
<dbReference type="PANTHER" id="PTHR42847:SF4">
    <property type="entry name" value="ALKANESULFONATE MONOOXYGENASE-RELATED"/>
    <property type="match status" value="1"/>
</dbReference>
<keyword evidence="1" id="KW-0285">Flavoprotein</keyword>
<dbReference type="InterPro" id="IPR036661">
    <property type="entry name" value="Luciferase-like_sf"/>
</dbReference>
<name>A0A7J9V0T2_9MICO</name>
<dbReference type="PANTHER" id="PTHR42847">
    <property type="entry name" value="ALKANESULFONATE MONOOXYGENASE"/>
    <property type="match status" value="1"/>
</dbReference>
<dbReference type="SUPFAM" id="SSF51679">
    <property type="entry name" value="Bacterial luciferase-like"/>
    <property type="match status" value="1"/>
</dbReference>